<name>A0A3S1B4T3_9BACL</name>
<evidence type="ECO:0000259" key="2">
    <source>
        <dbReference type="Pfam" id="PF21378"/>
    </source>
</evidence>
<dbReference type="PANTHER" id="PTHR43708">
    <property type="entry name" value="CONSERVED EXPRESSED OXIDOREDUCTASE (EUROFUNG)"/>
    <property type="match status" value="1"/>
</dbReference>
<reference evidence="3 4" key="1">
    <citation type="submission" date="2018-12" db="EMBL/GenBank/DDBJ databases">
        <authorList>
            <person name="Sun L."/>
            <person name="Chen Z."/>
        </authorList>
    </citation>
    <scope>NUCLEOTIDE SEQUENCE [LARGE SCALE GENOMIC DNA]</scope>
    <source>
        <strain evidence="3 4">3-5-3</strain>
    </source>
</reference>
<feature type="domain" description="Gfo/Idh/MocA-like oxidoreductase N-terminal" evidence="1">
    <location>
        <begin position="1"/>
        <end position="119"/>
    </location>
</feature>
<dbReference type="InterPro" id="IPR036291">
    <property type="entry name" value="NAD(P)-bd_dom_sf"/>
</dbReference>
<evidence type="ECO:0000313" key="3">
    <source>
        <dbReference type="EMBL" id="RUT29898.1"/>
    </source>
</evidence>
<dbReference type="PANTHER" id="PTHR43708:SF4">
    <property type="entry name" value="OXIDOREDUCTASE YCEM-RELATED"/>
    <property type="match status" value="1"/>
</dbReference>
<dbReference type="AlphaFoldDB" id="A0A3S1B4T3"/>
<keyword evidence="4" id="KW-1185">Reference proteome</keyword>
<dbReference type="SUPFAM" id="SSF51735">
    <property type="entry name" value="NAD(P)-binding Rossmann-fold domains"/>
    <property type="match status" value="1"/>
</dbReference>
<comment type="caution">
    <text evidence="3">The sequence shown here is derived from an EMBL/GenBank/DDBJ whole genome shotgun (WGS) entry which is preliminary data.</text>
</comment>
<dbReference type="OrthoDB" id="9815825at2"/>
<dbReference type="Gene3D" id="3.40.50.720">
    <property type="entry name" value="NAD(P)-binding Rossmann-like Domain"/>
    <property type="match status" value="1"/>
</dbReference>
<dbReference type="InterPro" id="IPR000683">
    <property type="entry name" value="Gfo/Idh/MocA-like_OxRdtase_N"/>
</dbReference>
<dbReference type="Proteomes" id="UP000272464">
    <property type="component" value="Unassembled WGS sequence"/>
</dbReference>
<dbReference type="GO" id="GO:0000166">
    <property type="term" value="F:nucleotide binding"/>
    <property type="evidence" value="ECO:0007669"/>
    <property type="project" value="InterPro"/>
</dbReference>
<evidence type="ECO:0000313" key="4">
    <source>
        <dbReference type="Proteomes" id="UP000272464"/>
    </source>
</evidence>
<dbReference type="SUPFAM" id="SSF55347">
    <property type="entry name" value="Glyceraldehyde-3-phosphate dehydrogenase-like, C-terminal domain"/>
    <property type="match status" value="1"/>
</dbReference>
<dbReference type="RefSeq" id="WP_127199842.1">
    <property type="nucleotide sequence ID" value="NZ_RZNX01000005.1"/>
</dbReference>
<dbReference type="Pfam" id="PF21378">
    <property type="entry name" value="YceM-like_C"/>
    <property type="match status" value="1"/>
</dbReference>
<gene>
    <name evidence="3" type="ORF">EJP77_13880</name>
</gene>
<dbReference type="InterPro" id="IPR048477">
    <property type="entry name" value="YceM-like_C"/>
</dbReference>
<organism evidence="3 4">
    <name type="scientific">Paenibacillus zeisoli</name>
    <dbReference type="NCBI Taxonomy" id="2496267"/>
    <lineage>
        <taxon>Bacteria</taxon>
        <taxon>Bacillati</taxon>
        <taxon>Bacillota</taxon>
        <taxon>Bacilli</taxon>
        <taxon>Bacillales</taxon>
        <taxon>Paenibacillaceae</taxon>
        <taxon>Paenibacillus</taxon>
    </lineage>
</organism>
<sequence length="309" mass="35348">MRIGIIGLGSIAQKAYLPVITAREDIELIFCTRNLETLHQLSSKYRIREHVQTVEELIAAGIDGAFVHTSTESHPAIVDQLLRAGIHVYVDKPVAYTLAETRRIVELSEQTGRILMVGFNRRFAPMYAQLKSVEERRLIILQKNRLHHPDIARRFVLDDFIHVVDTLRFLAPGDITETHISARIEDGKLYHVMLQLDGQGFSCMGIMNRDNGVNEEILEVMNPGNKWSVKNLNATIHYNNGAEQHTHFKDWDPNLYRRGFDQVIDEFLTAVKEQRNPYPSARDALKTHELCEDLVMELEARGAAAWVQE</sequence>
<feature type="domain" description="YceM-like C-terminal" evidence="2">
    <location>
        <begin position="125"/>
        <end position="235"/>
    </location>
</feature>
<dbReference type="Pfam" id="PF01408">
    <property type="entry name" value="GFO_IDH_MocA"/>
    <property type="match status" value="1"/>
</dbReference>
<dbReference type="InterPro" id="IPR051317">
    <property type="entry name" value="Gfo/Idh/MocA_oxidoreduct"/>
</dbReference>
<proteinExistence type="predicted"/>
<protein>
    <submittedName>
        <fullName evidence="3">Gfo/Idh/MocA family oxidoreductase</fullName>
    </submittedName>
</protein>
<accession>A0A3S1B4T3</accession>
<evidence type="ECO:0000259" key="1">
    <source>
        <dbReference type="Pfam" id="PF01408"/>
    </source>
</evidence>
<dbReference type="Gene3D" id="3.30.360.10">
    <property type="entry name" value="Dihydrodipicolinate Reductase, domain 2"/>
    <property type="match status" value="1"/>
</dbReference>
<dbReference type="EMBL" id="RZNX01000005">
    <property type="protein sequence ID" value="RUT29898.1"/>
    <property type="molecule type" value="Genomic_DNA"/>
</dbReference>